<dbReference type="EMBL" id="AGNK02004153">
    <property type="status" value="NOT_ANNOTATED_CDS"/>
    <property type="molecule type" value="Genomic_DNA"/>
</dbReference>
<protein>
    <submittedName>
        <fullName evidence="1">Uncharacterized protein</fullName>
    </submittedName>
</protein>
<name>K3YF50_SETIT</name>
<proteinExistence type="predicted"/>
<dbReference type="Gramene" id="KQK96472">
    <property type="protein sequence ID" value="KQK96472"/>
    <property type="gene ID" value="SETIT_012867mg"/>
</dbReference>
<keyword evidence="2" id="KW-1185">Reference proteome</keyword>
<dbReference type="Proteomes" id="UP000004995">
    <property type="component" value="Unassembled WGS sequence"/>
</dbReference>
<dbReference type="HOGENOM" id="CLU_3377960_0_0_1"/>
<sequence length="34" mass="4018">MKRRIMVYRSFPIKPVHLFRNKKATIYSAPGTIP</sequence>
<evidence type="ECO:0000313" key="2">
    <source>
        <dbReference type="Proteomes" id="UP000004995"/>
    </source>
</evidence>
<dbReference type="AlphaFoldDB" id="K3YF50"/>
<reference evidence="2" key="1">
    <citation type="journal article" date="2012" name="Nat. Biotechnol.">
        <title>Reference genome sequence of the model plant Setaria.</title>
        <authorList>
            <person name="Bennetzen J.L."/>
            <person name="Schmutz J."/>
            <person name="Wang H."/>
            <person name="Percifield R."/>
            <person name="Hawkins J."/>
            <person name="Pontaroli A.C."/>
            <person name="Estep M."/>
            <person name="Feng L."/>
            <person name="Vaughn J.N."/>
            <person name="Grimwood J."/>
            <person name="Jenkins J."/>
            <person name="Barry K."/>
            <person name="Lindquist E."/>
            <person name="Hellsten U."/>
            <person name="Deshpande S."/>
            <person name="Wang X."/>
            <person name="Wu X."/>
            <person name="Mitros T."/>
            <person name="Triplett J."/>
            <person name="Yang X."/>
            <person name="Ye C.Y."/>
            <person name="Mauro-Herrera M."/>
            <person name="Wang L."/>
            <person name="Li P."/>
            <person name="Sharma M."/>
            <person name="Sharma R."/>
            <person name="Ronald P.C."/>
            <person name="Panaud O."/>
            <person name="Kellogg E.A."/>
            <person name="Brutnell T.P."/>
            <person name="Doust A.N."/>
            <person name="Tuskan G.A."/>
            <person name="Rokhsar D."/>
            <person name="Devos K.M."/>
        </authorList>
    </citation>
    <scope>NUCLEOTIDE SEQUENCE [LARGE SCALE GENOMIC DNA]</scope>
    <source>
        <strain evidence="2">cv. Yugu1</strain>
    </source>
</reference>
<accession>K3YF50</accession>
<dbReference type="EnsemblPlants" id="KQK96472">
    <property type="protein sequence ID" value="KQK96472"/>
    <property type="gene ID" value="SETIT_012867mg"/>
</dbReference>
<dbReference type="InParanoid" id="K3YF50"/>
<evidence type="ECO:0000313" key="1">
    <source>
        <dbReference type="EnsemblPlants" id="KQK96472"/>
    </source>
</evidence>
<organism evidence="1 2">
    <name type="scientific">Setaria italica</name>
    <name type="common">Foxtail millet</name>
    <name type="synonym">Panicum italicum</name>
    <dbReference type="NCBI Taxonomy" id="4555"/>
    <lineage>
        <taxon>Eukaryota</taxon>
        <taxon>Viridiplantae</taxon>
        <taxon>Streptophyta</taxon>
        <taxon>Embryophyta</taxon>
        <taxon>Tracheophyta</taxon>
        <taxon>Spermatophyta</taxon>
        <taxon>Magnoliopsida</taxon>
        <taxon>Liliopsida</taxon>
        <taxon>Poales</taxon>
        <taxon>Poaceae</taxon>
        <taxon>PACMAD clade</taxon>
        <taxon>Panicoideae</taxon>
        <taxon>Panicodae</taxon>
        <taxon>Paniceae</taxon>
        <taxon>Cenchrinae</taxon>
        <taxon>Setaria</taxon>
    </lineage>
</organism>
<reference evidence="1" key="2">
    <citation type="submission" date="2018-08" db="UniProtKB">
        <authorList>
            <consortium name="EnsemblPlants"/>
        </authorList>
    </citation>
    <scope>IDENTIFICATION</scope>
    <source>
        <strain evidence="1">Yugu1</strain>
    </source>
</reference>